<sequence length="58" mass="5848">MKSFTLVALLGFLSVVTAAAIPAQPNSDIAKRLCGHAGAPLCKIGTVVPADDNVTPDA</sequence>
<dbReference type="GeneID" id="67029977"/>
<keyword evidence="1" id="KW-0732">Signal</keyword>
<feature type="chain" id="PRO_5034472102" evidence="1">
    <location>
        <begin position="19"/>
        <end position="58"/>
    </location>
</feature>
<protein>
    <submittedName>
        <fullName evidence="2">Uncharacterized protein</fullName>
    </submittedName>
</protein>
<name>A0A8H8SZI5_9AGAM</name>
<dbReference type="KEGG" id="rsx:RhiXN_07698"/>
<dbReference type="RefSeq" id="XP_043182899.1">
    <property type="nucleotide sequence ID" value="XM_043327514.1"/>
</dbReference>
<accession>A0A8H8SZI5</accession>
<evidence type="ECO:0000313" key="3">
    <source>
        <dbReference type="Proteomes" id="UP000650533"/>
    </source>
</evidence>
<reference evidence="2" key="1">
    <citation type="submission" date="2020-05" db="EMBL/GenBank/DDBJ databases">
        <title>Evolutionary and genomic comparisons of hybrid uninucleate and nonhybrid Rhizoctonia fungi.</title>
        <authorList>
            <person name="Li C."/>
            <person name="Chen X."/>
        </authorList>
    </citation>
    <scope>NUCLEOTIDE SEQUENCE</scope>
    <source>
        <strain evidence="2">AG-1 IA</strain>
    </source>
</reference>
<feature type="signal peptide" evidence="1">
    <location>
        <begin position="1"/>
        <end position="18"/>
    </location>
</feature>
<dbReference type="EMBL" id="CP059666">
    <property type="protein sequence ID" value="QRW22662.1"/>
    <property type="molecule type" value="Genomic_DNA"/>
</dbReference>
<dbReference type="Proteomes" id="UP000650533">
    <property type="component" value="Chromosome 9"/>
</dbReference>
<dbReference type="AlphaFoldDB" id="A0A8H8SZI5"/>
<organism evidence="2 3">
    <name type="scientific">Rhizoctonia solani</name>
    <dbReference type="NCBI Taxonomy" id="456999"/>
    <lineage>
        <taxon>Eukaryota</taxon>
        <taxon>Fungi</taxon>
        <taxon>Dikarya</taxon>
        <taxon>Basidiomycota</taxon>
        <taxon>Agaricomycotina</taxon>
        <taxon>Agaricomycetes</taxon>
        <taxon>Cantharellales</taxon>
        <taxon>Ceratobasidiaceae</taxon>
        <taxon>Rhizoctonia</taxon>
    </lineage>
</organism>
<gene>
    <name evidence="2" type="ORF">RhiXN_07698</name>
</gene>
<evidence type="ECO:0000313" key="2">
    <source>
        <dbReference type="EMBL" id="QRW22662.1"/>
    </source>
</evidence>
<evidence type="ECO:0000256" key="1">
    <source>
        <dbReference type="SAM" id="SignalP"/>
    </source>
</evidence>
<proteinExistence type="predicted"/>